<dbReference type="GO" id="GO:0005886">
    <property type="term" value="C:plasma membrane"/>
    <property type="evidence" value="ECO:0007669"/>
    <property type="project" value="UniProtKB-SubCell"/>
</dbReference>
<dbReference type="InterPro" id="IPR032455">
    <property type="entry name" value="Cadherin_C"/>
</dbReference>
<feature type="domain" description="Cadherin" evidence="14">
    <location>
        <begin position="130"/>
        <end position="238"/>
    </location>
</feature>
<feature type="transmembrane region" description="Helical" evidence="13">
    <location>
        <begin position="683"/>
        <end position="706"/>
    </location>
</feature>
<dbReference type="GO" id="GO:0007156">
    <property type="term" value="P:homophilic cell adhesion via plasma membrane adhesion molecules"/>
    <property type="evidence" value="ECO:0007669"/>
    <property type="project" value="InterPro"/>
</dbReference>
<dbReference type="Gene3D" id="2.60.40.60">
    <property type="entry name" value="Cadherins"/>
    <property type="match status" value="6"/>
</dbReference>
<dbReference type="SUPFAM" id="SSF49313">
    <property type="entry name" value="Cadherin-like"/>
    <property type="match status" value="6"/>
</dbReference>
<organism evidence="15 16">
    <name type="scientific">Astyanax mexicanus</name>
    <name type="common">Blind cave fish</name>
    <name type="synonym">Astyanax fasciatus mexicanus</name>
    <dbReference type="NCBI Taxonomy" id="7994"/>
    <lineage>
        <taxon>Eukaryota</taxon>
        <taxon>Metazoa</taxon>
        <taxon>Chordata</taxon>
        <taxon>Craniata</taxon>
        <taxon>Vertebrata</taxon>
        <taxon>Euteleostomi</taxon>
        <taxon>Actinopterygii</taxon>
        <taxon>Neopterygii</taxon>
        <taxon>Teleostei</taxon>
        <taxon>Ostariophysi</taxon>
        <taxon>Characiformes</taxon>
        <taxon>Characoidei</taxon>
        <taxon>Acestrorhamphidae</taxon>
        <taxon>Acestrorhamphinae</taxon>
        <taxon>Astyanax</taxon>
    </lineage>
</organism>
<dbReference type="InParanoid" id="A0A3B1K6S5"/>
<reference evidence="15" key="3">
    <citation type="submission" date="2025-08" db="UniProtKB">
        <authorList>
            <consortium name="Ensembl"/>
        </authorList>
    </citation>
    <scope>IDENTIFICATION</scope>
</reference>
<feature type="domain" description="Cadherin" evidence="14">
    <location>
        <begin position="23"/>
        <end position="129"/>
    </location>
</feature>
<dbReference type="InterPro" id="IPR050174">
    <property type="entry name" value="Protocadherin/Cadherin-CA"/>
</dbReference>
<reference evidence="15" key="4">
    <citation type="submission" date="2025-09" db="UniProtKB">
        <authorList>
            <consortium name="Ensembl"/>
        </authorList>
    </citation>
    <scope>IDENTIFICATION</scope>
</reference>
<evidence type="ECO:0000256" key="10">
    <source>
        <dbReference type="ARBA" id="ARBA00023136"/>
    </source>
</evidence>
<keyword evidence="3" id="KW-1003">Cell membrane</keyword>
<dbReference type="InterPro" id="IPR002126">
    <property type="entry name" value="Cadherin-like_dom"/>
</dbReference>
<feature type="domain" description="Cadherin" evidence="14">
    <location>
        <begin position="451"/>
        <end position="556"/>
    </location>
</feature>
<keyword evidence="10 13" id="KW-0472">Membrane</keyword>
<keyword evidence="8" id="KW-0130">Cell adhesion</keyword>
<dbReference type="PROSITE" id="PS00232">
    <property type="entry name" value="CADHERIN_1"/>
    <property type="match status" value="3"/>
</dbReference>
<dbReference type="AlphaFoldDB" id="A0A3B1K6S5"/>
<evidence type="ECO:0000256" key="11">
    <source>
        <dbReference type="ARBA" id="ARBA00023180"/>
    </source>
</evidence>
<comment type="function">
    <text evidence="1">Potential calcium-dependent cell-adhesion protein. May be involved in the establishment and maintenance of specific neuronal connections in the brain.</text>
</comment>
<dbReference type="SMART" id="SM00112">
    <property type="entry name" value="CA"/>
    <property type="match status" value="6"/>
</dbReference>
<dbReference type="GeneTree" id="ENSGT00940000164173"/>
<feature type="domain" description="Cadherin" evidence="14">
    <location>
        <begin position="571"/>
        <end position="668"/>
    </location>
</feature>
<evidence type="ECO:0000256" key="6">
    <source>
        <dbReference type="ARBA" id="ARBA00022737"/>
    </source>
</evidence>
<evidence type="ECO:0000256" key="7">
    <source>
        <dbReference type="ARBA" id="ARBA00022837"/>
    </source>
</evidence>
<dbReference type="Proteomes" id="UP000018467">
    <property type="component" value="Unassembled WGS sequence"/>
</dbReference>
<keyword evidence="7 12" id="KW-0106">Calcium</keyword>
<dbReference type="Pfam" id="PF08266">
    <property type="entry name" value="Cadherin_2"/>
    <property type="match status" value="1"/>
</dbReference>
<evidence type="ECO:0000313" key="16">
    <source>
        <dbReference type="Proteomes" id="UP000018467"/>
    </source>
</evidence>
<keyword evidence="11" id="KW-0325">Glycoprotein</keyword>
<dbReference type="FunFam" id="2.60.40.60:FF:000006">
    <property type="entry name" value="Protocadherin alpha 2"/>
    <property type="match status" value="1"/>
</dbReference>
<reference evidence="16" key="2">
    <citation type="journal article" date="2014" name="Nat. Commun.">
        <title>The cavefish genome reveals candidate genes for eye loss.</title>
        <authorList>
            <person name="McGaugh S.E."/>
            <person name="Gross J.B."/>
            <person name="Aken B."/>
            <person name="Blin M."/>
            <person name="Borowsky R."/>
            <person name="Chalopin D."/>
            <person name="Hinaux H."/>
            <person name="Jeffery W.R."/>
            <person name="Keene A."/>
            <person name="Ma L."/>
            <person name="Minx P."/>
            <person name="Murphy D."/>
            <person name="O'Quin K.E."/>
            <person name="Retaux S."/>
            <person name="Rohner N."/>
            <person name="Searle S.M."/>
            <person name="Stahl B.A."/>
            <person name="Tabin C."/>
            <person name="Volff J.N."/>
            <person name="Yoshizawa M."/>
            <person name="Warren W.C."/>
        </authorList>
    </citation>
    <scope>NUCLEOTIDE SEQUENCE [LARGE SCALE GENOMIC DNA]</scope>
    <source>
        <strain evidence="16">female</strain>
    </source>
</reference>
<evidence type="ECO:0000256" key="13">
    <source>
        <dbReference type="SAM" id="Phobius"/>
    </source>
</evidence>
<dbReference type="Pfam" id="PF00028">
    <property type="entry name" value="Cadherin"/>
    <property type="match status" value="5"/>
</dbReference>
<dbReference type="FunFam" id="2.60.40.60:FF:000018">
    <property type="entry name" value="Protocadherin gamma c3"/>
    <property type="match status" value="1"/>
</dbReference>
<proteinExistence type="predicted"/>
<evidence type="ECO:0000256" key="1">
    <source>
        <dbReference type="ARBA" id="ARBA00003436"/>
    </source>
</evidence>
<evidence type="ECO:0000256" key="8">
    <source>
        <dbReference type="ARBA" id="ARBA00022889"/>
    </source>
</evidence>
<evidence type="ECO:0000313" key="15">
    <source>
        <dbReference type="Ensembl" id="ENSAMXP00000049661.1"/>
    </source>
</evidence>
<dbReference type="InterPro" id="IPR013164">
    <property type="entry name" value="Cadherin_N"/>
</dbReference>
<name>A0A3B1K6S5_ASTMX</name>
<dbReference type="FunFam" id="2.60.40.60:FF:000001">
    <property type="entry name" value="Protocadherin alpha 2"/>
    <property type="match status" value="1"/>
</dbReference>
<sequence length="862" mass="94201">MASFADLWIIYLYVLFYCLRHVVSRQIVYSVSEEVSPGTFVGPLAKDLNLKLDELESRALRIVSTSSKKHFDVNMKTGALFVQKAIDREEVCPNSNVCTESLEAIVNNPLNVYSIDVKILDVNDNTPTFRGKYQHIKISEQTMPGAKFPLLSAEDPDVGSNSVASYKLSNNQFFSLEVNTEAESGPSPELVLQKALDREKQAEIQLILTAVDGGRPARSGTASIVVSVLDANDNAPTFAKQVYKARVPENAAVGMVILKLNATDPDEGVNGEIIYTFKEGQKGVSDRFIINSSSGEIAIAGPLDYEDVSAYELRVEARDKGHSPLASHCKVLVEVLDVNDNAPDIKLTSLLDNVSEGAKKGSVIAFITVQDKDEGKNGIVHCSISNNSPFILESTQGKYYSLVLGQELDREQNELYNVSITATDEGIPPLSSTTVVTVRVYDVNDNPPRFLEQFVNVYVKENSPAGGLIALVSAQDIDIGENSQVTYSLFAKSYLSSAVSINSMTGEIYSMQSFNYEEIKHFQFQVQATDSGTPPLSSNVTVNVFILDENDNRPVTLPPYSEAGSVSTENIPYSAEAGYFVGKIRAVDADSGYNALLSYHITEPKGNNLFRVGSSSGEIRTKRRLSDNDLKTHPLVITVCDHGEPSLSATVSVDVVVVENVDSVRPSLSQVPMKEEGFSDLNLYLLIAIVSVSVIFLLSLIALIAAKCYSSNDPFSRCSPPVVTTHPDGSWSYSKSTQQYDVCFSSDTLKSDVVVFPSPSDDPFSRCSPPVVTTHPDGSWSYSKSTQQYDVCFSSDTLKSDVVVFPSPFPPVDAELISINGGDTFTRTQTLPSSEKVRSSWSICSFDININSCWLSFMNLFL</sequence>
<keyword evidence="16" id="KW-1185">Reference proteome</keyword>
<evidence type="ECO:0000256" key="12">
    <source>
        <dbReference type="PROSITE-ProRule" id="PRU00043"/>
    </source>
</evidence>
<dbReference type="InterPro" id="IPR020894">
    <property type="entry name" value="Cadherin_CS"/>
</dbReference>
<dbReference type="CDD" id="cd11304">
    <property type="entry name" value="Cadherin_repeat"/>
    <property type="match status" value="6"/>
</dbReference>
<dbReference type="PANTHER" id="PTHR24028:SF307">
    <property type="entry name" value="PROTOCADHERIN BETA-15-LIKE ISOFORM X1"/>
    <property type="match status" value="1"/>
</dbReference>
<dbReference type="FunFam" id="2.60.40.60:FF:000004">
    <property type="entry name" value="Protocadherin 1 gamma 2"/>
    <property type="match status" value="1"/>
</dbReference>
<dbReference type="Pfam" id="PF16492">
    <property type="entry name" value="Cadherin_C_2"/>
    <property type="match status" value="1"/>
</dbReference>
<dbReference type="PROSITE" id="PS50268">
    <property type="entry name" value="CADHERIN_2"/>
    <property type="match status" value="6"/>
</dbReference>
<dbReference type="PRINTS" id="PR00205">
    <property type="entry name" value="CADHERIN"/>
</dbReference>
<evidence type="ECO:0000256" key="4">
    <source>
        <dbReference type="ARBA" id="ARBA00022692"/>
    </source>
</evidence>
<evidence type="ECO:0000256" key="9">
    <source>
        <dbReference type="ARBA" id="ARBA00022989"/>
    </source>
</evidence>
<dbReference type="Ensembl" id="ENSAMXT00000050733.1">
    <property type="protein sequence ID" value="ENSAMXP00000049661.1"/>
    <property type="gene ID" value="ENSAMXG00000042154.1"/>
</dbReference>
<dbReference type="FunFam" id="2.60.40.60:FF:000129">
    <property type="entry name" value="protocadherin alpha-C2 isoform X1"/>
    <property type="match status" value="1"/>
</dbReference>
<dbReference type="GO" id="GO:0005509">
    <property type="term" value="F:calcium ion binding"/>
    <property type="evidence" value="ECO:0007669"/>
    <property type="project" value="UniProtKB-UniRule"/>
</dbReference>
<dbReference type="GO" id="GO:0009653">
    <property type="term" value="P:anatomical structure morphogenesis"/>
    <property type="evidence" value="ECO:0007669"/>
    <property type="project" value="UniProtKB-ARBA"/>
</dbReference>
<keyword evidence="9 13" id="KW-1133">Transmembrane helix</keyword>
<comment type="subcellular location">
    <subcellularLocation>
        <location evidence="2">Cell membrane</location>
        <topology evidence="2">Single-pass type I membrane protein</topology>
    </subcellularLocation>
</comment>
<protein>
    <recommendedName>
        <fullName evidence="14">Cadherin domain-containing protein</fullName>
    </recommendedName>
</protein>
<dbReference type="PANTHER" id="PTHR24028">
    <property type="entry name" value="CADHERIN-87A"/>
    <property type="match status" value="1"/>
</dbReference>
<dbReference type="Bgee" id="ENSAMXG00000042154">
    <property type="expression patterns" value="Expressed in brain"/>
</dbReference>
<evidence type="ECO:0000256" key="5">
    <source>
        <dbReference type="ARBA" id="ARBA00022729"/>
    </source>
</evidence>
<evidence type="ECO:0000256" key="2">
    <source>
        <dbReference type="ARBA" id="ARBA00004251"/>
    </source>
</evidence>
<keyword evidence="5" id="KW-0732">Signal</keyword>
<evidence type="ECO:0000259" key="14">
    <source>
        <dbReference type="PROSITE" id="PS50268"/>
    </source>
</evidence>
<reference evidence="16" key="1">
    <citation type="submission" date="2013-03" db="EMBL/GenBank/DDBJ databases">
        <authorList>
            <person name="Jeffery W."/>
            <person name="Warren W."/>
            <person name="Wilson R.K."/>
        </authorList>
    </citation>
    <scope>NUCLEOTIDE SEQUENCE</scope>
    <source>
        <strain evidence="16">female</strain>
    </source>
</reference>
<accession>A0A3B1K6S5</accession>
<dbReference type="FunFam" id="2.60.40.60:FF:000002">
    <property type="entry name" value="Protocadherin alpha 2"/>
    <property type="match status" value="1"/>
</dbReference>
<feature type="domain" description="Cadherin" evidence="14">
    <location>
        <begin position="354"/>
        <end position="450"/>
    </location>
</feature>
<dbReference type="InterPro" id="IPR015919">
    <property type="entry name" value="Cadherin-like_sf"/>
</dbReference>
<evidence type="ECO:0000256" key="3">
    <source>
        <dbReference type="ARBA" id="ARBA00022475"/>
    </source>
</evidence>
<feature type="domain" description="Cadherin" evidence="14">
    <location>
        <begin position="239"/>
        <end position="345"/>
    </location>
</feature>
<keyword evidence="6" id="KW-0677">Repeat</keyword>
<keyword evidence="4 13" id="KW-0812">Transmembrane</keyword>